<keyword evidence="8 10" id="KW-1133">Transmembrane helix</keyword>
<dbReference type="GO" id="GO:0008233">
    <property type="term" value="F:peptidase activity"/>
    <property type="evidence" value="ECO:0007669"/>
    <property type="project" value="UniProtKB-KW"/>
</dbReference>
<comment type="similarity">
    <text evidence="2">Belongs to the protease PrsW family.</text>
</comment>
<dbReference type="PIRSF" id="PIRSF016933">
    <property type="entry name" value="PrsW"/>
    <property type="match status" value="1"/>
</dbReference>
<feature type="transmembrane region" description="Helical" evidence="10">
    <location>
        <begin position="177"/>
        <end position="197"/>
    </location>
</feature>
<evidence type="ECO:0000256" key="1">
    <source>
        <dbReference type="ARBA" id="ARBA00004651"/>
    </source>
</evidence>
<reference evidence="12" key="1">
    <citation type="submission" date="2017-09" db="EMBL/GenBank/DDBJ databases">
        <title>Depth-based differentiation of microbial function through sediment-hosted aquifers and enrichment of novel symbionts in the deep terrestrial subsurface.</title>
        <authorList>
            <person name="Probst A.J."/>
            <person name="Ladd B."/>
            <person name="Jarett J.K."/>
            <person name="Geller-Mcgrath D.E."/>
            <person name="Sieber C.M.K."/>
            <person name="Emerson J.B."/>
            <person name="Anantharaman K."/>
            <person name="Thomas B.C."/>
            <person name="Malmstrom R."/>
            <person name="Stieglmeier M."/>
            <person name="Klingl A."/>
            <person name="Woyke T."/>
            <person name="Ryan C.M."/>
            <person name="Banfield J.F."/>
        </authorList>
    </citation>
    <scope>NUCLEOTIDE SEQUENCE [LARGE SCALE GENOMIC DNA]</scope>
</reference>
<gene>
    <name evidence="11" type="ORF">COT20_00095</name>
</gene>
<organism evidence="11 12">
    <name type="scientific">bacterium (Candidatus Gribaldobacteria) CG08_land_8_20_14_0_20_39_15</name>
    <dbReference type="NCBI Taxonomy" id="2014273"/>
    <lineage>
        <taxon>Bacteria</taxon>
        <taxon>Candidatus Gribaldobacteria</taxon>
    </lineage>
</organism>
<name>A0A2M6XVE7_9BACT</name>
<keyword evidence="9 10" id="KW-0472">Membrane</keyword>
<keyword evidence="7" id="KW-0378">Hydrolase</keyword>
<evidence type="ECO:0000256" key="4">
    <source>
        <dbReference type="ARBA" id="ARBA00022475"/>
    </source>
</evidence>
<feature type="transmembrane region" description="Helical" evidence="10">
    <location>
        <begin position="203"/>
        <end position="223"/>
    </location>
</feature>
<dbReference type="InterPro" id="IPR026898">
    <property type="entry name" value="PrsW"/>
</dbReference>
<dbReference type="PANTHER" id="PTHR36844:SF1">
    <property type="entry name" value="PROTEASE PRSW"/>
    <property type="match status" value="1"/>
</dbReference>
<evidence type="ECO:0000256" key="8">
    <source>
        <dbReference type="ARBA" id="ARBA00022989"/>
    </source>
</evidence>
<evidence type="ECO:0000256" key="6">
    <source>
        <dbReference type="ARBA" id="ARBA00022692"/>
    </source>
</evidence>
<evidence type="ECO:0000256" key="2">
    <source>
        <dbReference type="ARBA" id="ARBA00009165"/>
    </source>
</evidence>
<sequence>MSYPLYIIFGLLPSFIWLSFYLRKDAHPESNRMVLKIFFYGMLAALPAAFLEMGIFQEFGKLNLSPFLIIVLNTFLGVALIEEVLKYLVVRGKVLGSPEFDEPIDAMLYMIIAALGFAALENILILFRLGPTFLFGQTLGVSILRFLGATFLHALASGTVGYFLALSFFEIKKGVKLLSFGLGISILLHGLYNFSIIEIEGSLRFLIPLVILIGLAIFLTFAFKRLQKMKSVCKI</sequence>
<feature type="transmembrane region" description="Helical" evidence="10">
    <location>
        <begin position="34"/>
        <end position="55"/>
    </location>
</feature>
<dbReference type="EMBL" id="PEXQ01000003">
    <property type="protein sequence ID" value="PIU16596.1"/>
    <property type="molecule type" value="Genomic_DNA"/>
</dbReference>
<keyword evidence="6 10" id="KW-0812">Transmembrane</keyword>
<dbReference type="InterPro" id="IPR023596">
    <property type="entry name" value="Peptidase_PrsW_arch/bac"/>
</dbReference>
<protein>
    <recommendedName>
        <fullName evidence="3">Protease PrsW</fullName>
    </recommendedName>
</protein>
<evidence type="ECO:0000256" key="7">
    <source>
        <dbReference type="ARBA" id="ARBA00022801"/>
    </source>
</evidence>
<dbReference type="AlphaFoldDB" id="A0A2M6XVE7"/>
<feature type="transmembrane region" description="Helical" evidence="10">
    <location>
        <begin position="67"/>
        <end position="85"/>
    </location>
</feature>
<evidence type="ECO:0000313" key="12">
    <source>
        <dbReference type="Proteomes" id="UP000229784"/>
    </source>
</evidence>
<evidence type="ECO:0000256" key="5">
    <source>
        <dbReference type="ARBA" id="ARBA00022670"/>
    </source>
</evidence>
<feature type="transmembrane region" description="Helical" evidence="10">
    <location>
        <begin position="139"/>
        <end position="165"/>
    </location>
</feature>
<evidence type="ECO:0000313" key="11">
    <source>
        <dbReference type="EMBL" id="PIU16596.1"/>
    </source>
</evidence>
<accession>A0A2M6XVE7</accession>
<dbReference type="Pfam" id="PF13367">
    <property type="entry name" value="PrsW-protease"/>
    <property type="match status" value="1"/>
</dbReference>
<evidence type="ECO:0000256" key="3">
    <source>
        <dbReference type="ARBA" id="ARBA00018997"/>
    </source>
</evidence>
<keyword evidence="4" id="KW-1003">Cell membrane</keyword>
<dbReference type="PANTHER" id="PTHR36844">
    <property type="entry name" value="PROTEASE PRSW"/>
    <property type="match status" value="1"/>
</dbReference>
<dbReference type="GO" id="GO:0005886">
    <property type="term" value="C:plasma membrane"/>
    <property type="evidence" value="ECO:0007669"/>
    <property type="project" value="UniProtKB-SubCell"/>
</dbReference>
<keyword evidence="5" id="KW-0645">Protease</keyword>
<proteinExistence type="inferred from homology"/>
<evidence type="ECO:0000256" key="9">
    <source>
        <dbReference type="ARBA" id="ARBA00023136"/>
    </source>
</evidence>
<comment type="caution">
    <text evidence="11">The sequence shown here is derived from an EMBL/GenBank/DDBJ whole genome shotgun (WGS) entry which is preliminary data.</text>
</comment>
<dbReference type="GO" id="GO:0006508">
    <property type="term" value="P:proteolysis"/>
    <property type="evidence" value="ECO:0007669"/>
    <property type="project" value="UniProtKB-KW"/>
</dbReference>
<feature type="transmembrane region" description="Helical" evidence="10">
    <location>
        <begin position="6"/>
        <end position="22"/>
    </location>
</feature>
<comment type="subcellular location">
    <subcellularLocation>
        <location evidence="1">Cell membrane</location>
        <topology evidence="1">Multi-pass membrane protein</topology>
    </subcellularLocation>
</comment>
<feature type="transmembrane region" description="Helical" evidence="10">
    <location>
        <begin position="106"/>
        <end position="127"/>
    </location>
</feature>
<dbReference type="Proteomes" id="UP000229784">
    <property type="component" value="Unassembled WGS sequence"/>
</dbReference>
<evidence type="ECO:0000256" key="10">
    <source>
        <dbReference type="SAM" id="Phobius"/>
    </source>
</evidence>